<proteinExistence type="predicted"/>
<dbReference type="AlphaFoldDB" id="A0A1H8VEM7"/>
<dbReference type="RefSeq" id="WP_090322772.1">
    <property type="nucleotide sequence ID" value="NZ_FNOE01000055.1"/>
</dbReference>
<name>A0A1H8VEM7_9PROT</name>
<accession>A0A1H8VEM7</accession>
<dbReference type="Proteomes" id="UP000198814">
    <property type="component" value="Unassembled WGS sequence"/>
</dbReference>
<dbReference type="OrthoDB" id="8256667at2"/>
<organism evidence="1 2">
    <name type="scientific">Nitrosomonas oligotropha</name>
    <dbReference type="NCBI Taxonomy" id="42354"/>
    <lineage>
        <taxon>Bacteria</taxon>
        <taxon>Pseudomonadati</taxon>
        <taxon>Pseudomonadota</taxon>
        <taxon>Betaproteobacteria</taxon>
        <taxon>Nitrosomonadales</taxon>
        <taxon>Nitrosomonadaceae</taxon>
        <taxon>Nitrosomonas</taxon>
    </lineage>
</organism>
<sequence length="378" mass="42839">MLPYSESFFIDRSSAIAGKMLMSFVQALLICSTFAISNPTFSQPLPHLDLWRENSPFCFVHTENRIPILVFTCNEQSVGSITGEFDTKLCFPTKGGEDMAQPCNDGDMTLFNGLLCSANIPEGCDAVVQSQDLKTGQWFRSPRRMIAGPANVMNSFSPDMAIGLYHWLVSSPTPQNKAKFEAWINWLSMNKRCLDAECKRQWPRFCPDDDVDQPNAEYGCTMRPGDLATLGVVTEKMGIVIRDKQIRELTEEWRASATTLAWISAHTNEVGYRLHLAASVLYLYKRLGIKEDILNDAELSLVTRQPKNPFFAFIYGDKVRAKSLVSSLCPANQASIVPVGQRDEWSWERKDSDEAWKRSMLWECIFISSLLQERQRSE</sequence>
<evidence type="ECO:0000313" key="2">
    <source>
        <dbReference type="Proteomes" id="UP000198814"/>
    </source>
</evidence>
<evidence type="ECO:0000313" key="1">
    <source>
        <dbReference type="EMBL" id="SEP13860.1"/>
    </source>
</evidence>
<keyword evidence="2" id="KW-1185">Reference proteome</keyword>
<gene>
    <name evidence="1" type="ORF">SAMN05216333_1544</name>
</gene>
<dbReference type="EMBL" id="FODO01000054">
    <property type="protein sequence ID" value="SEP13860.1"/>
    <property type="molecule type" value="Genomic_DNA"/>
</dbReference>
<protein>
    <submittedName>
        <fullName evidence="1">Uncharacterized protein</fullName>
    </submittedName>
</protein>
<reference evidence="2" key="1">
    <citation type="submission" date="2016-10" db="EMBL/GenBank/DDBJ databases">
        <authorList>
            <person name="Varghese N."/>
            <person name="Submissions S."/>
        </authorList>
    </citation>
    <scope>NUCLEOTIDE SEQUENCE [LARGE SCALE GENOMIC DNA]</scope>
    <source>
        <strain evidence="2">Nm76</strain>
    </source>
</reference>